<accession>A0ABY3LAF3</accession>
<dbReference type="EMBL" id="RCNL01000015">
    <property type="protein sequence ID" value="TXL74563.1"/>
    <property type="molecule type" value="Genomic_DNA"/>
</dbReference>
<sequence>MENRYMGVITGDLVTSSDGDYRGRTYREIVKTMLNEVSKHDWYNISKVESFRGDSFQITIESPQSILEMAAFIRTYLISQTDVYELTKLDTRLSISIEMLNKYSQYNESAYEVAYILSGRNLELIQKGKKNMVFNSSHQNLMFSLSSITNLLDNTITMLSKPQVDILKEALDIMEVNPPELARKMEKSRQNIHKLIDRSGTERIIESLMDCRKYITGVI</sequence>
<dbReference type="RefSeq" id="WP_147790092.1">
    <property type="nucleotide sequence ID" value="NZ_RCNL01000015.1"/>
</dbReference>
<comment type="caution">
    <text evidence="1">The sequence shown here is derived from an EMBL/GenBank/DDBJ whole genome shotgun (WGS) entry which is preliminary data.</text>
</comment>
<evidence type="ECO:0000313" key="1">
    <source>
        <dbReference type="EMBL" id="TXL74563.1"/>
    </source>
</evidence>
<protein>
    <submittedName>
        <fullName evidence="1">Uncharacterized protein</fullName>
    </submittedName>
</protein>
<dbReference type="Proteomes" id="UP000426772">
    <property type="component" value="Unassembled WGS sequence"/>
</dbReference>
<proteinExistence type="predicted"/>
<evidence type="ECO:0000313" key="2">
    <source>
        <dbReference type="Proteomes" id="UP000426772"/>
    </source>
</evidence>
<gene>
    <name evidence="1" type="ORF">D9O29_22670</name>
</gene>
<keyword evidence="2" id="KW-1185">Reference proteome</keyword>
<reference evidence="1 2" key="1">
    <citation type="submission" date="2018-10" db="EMBL/GenBank/DDBJ databases">
        <title>Draft genome sequence of Pantoea vagans isolated from corpses of the sugarcane aphid Melanaphis sacchari Zehntner.</title>
        <authorList>
            <person name="Toledo E."/>
            <person name="Pena G."/>
            <person name="Lozano L."/>
        </authorList>
    </citation>
    <scope>NUCLEOTIDE SEQUENCE [LARGE SCALE GENOMIC DNA]</scope>
    <source>
        <strain evidence="1 2">ET-90</strain>
    </source>
</reference>
<name>A0ABY3LAF3_9GAMM</name>
<organism evidence="1 2">
    <name type="scientific">Pantoea vagans</name>
    <dbReference type="NCBI Taxonomy" id="470934"/>
    <lineage>
        <taxon>Bacteria</taxon>
        <taxon>Pseudomonadati</taxon>
        <taxon>Pseudomonadota</taxon>
        <taxon>Gammaproteobacteria</taxon>
        <taxon>Enterobacterales</taxon>
        <taxon>Erwiniaceae</taxon>
        <taxon>Pantoea</taxon>
    </lineage>
</organism>